<reference evidence="1" key="2">
    <citation type="journal article" date="2019" name="Genome Biol. Evol.">
        <title>Day and night: Metabolic profiles and evolutionary relationships of six axenic non-marine cyanobacteria.</title>
        <authorList>
            <person name="Will S.E."/>
            <person name="Henke P."/>
            <person name="Boedeker C."/>
            <person name="Huang S."/>
            <person name="Brinkmann H."/>
            <person name="Rohde M."/>
            <person name="Jarek M."/>
            <person name="Friedl T."/>
            <person name="Seufert S."/>
            <person name="Schumacher M."/>
            <person name="Overmann J."/>
            <person name="Neumann-Schaal M."/>
            <person name="Petersen J."/>
        </authorList>
    </citation>
    <scope>NUCLEOTIDE SEQUENCE [LARGE SCALE GENOMIC DNA]</scope>
    <source>
        <strain evidence="1">PCC 7102</strain>
    </source>
</reference>
<keyword evidence="2" id="KW-1185">Reference proteome</keyword>
<gene>
    <name evidence="1" type="ORF">DSM106972_076190</name>
</gene>
<comment type="caution">
    <text evidence="1">The sequence shown here is derived from an EMBL/GenBank/DDBJ whole genome shotgun (WGS) entry which is preliminary data.</text>
</comment>
<evidence type="ECO:0000313" key="1">
    <source>
        <dbReference type="EMBL" id="RUT00171.1"/>
    </source>
</evidence>
<protein>
    <submittedName>
        <fullName evidence="1">Uncharacterized protein</fullName>
    </submittedName>
</protein>
<dbReference type="Proteomes" id="UP000271624">
    <property type="component" value="Unassembled WGS sequence"/>
</dbReference>
<name>A0A3S1CBC2_9CYAN</name>
<proteinExistence type="predicted"/>
<accession>A0A3S1CBC2</accession>
<evidence type="ECO:0000313" key="2">
    <source>
        <dbReference type="Proteomes" id="UP000271624"/>
    </source>
</evidence>
<dbReference type="RefSeq" id="WP_127085704.1">
    <property type="nucleotide sequence ID" value="NZ_RSCL01000025.1"/>
</dbReference>
<dbReference type="OrthoDB" id="7057664at2"/>
<sequence>MQAIISKLKSAKTIDEFNQVFAELRHANRLVHLGTVAENSLIFTSAKKGNDYTLGLIKVKINPISEADALYIDNNGIIHIDEVKNTANALRDKLLKTPEQLERMKDWRNLDSAHREIGVVIETENAWTNLFSACPGETAALRTLIDEQVPLTIAPYNLSVFQMEQLWNAVARKSREIKRQGEWSNWNDFYSQMPTILDAEFFLLNRIEPALDRDSLQWLLSEKFTRRGQCFKKVVVVRNSTNTCTPTN</sequence>
<dbReference type="AlphaFoldDB" id="A0A3S1CBC2"/>
<reference evidence="1" key="1">
    <citation type="submission" date="2018-12" db="EMBL/GenBank/DDBJ databases">
        <authorList>
            <person name="Will S."/>
            <person name="Neumann-Schaal M."/>
            <person name="Henke P."/>
        </authorList>
    </citation>
    <scope>NUCLEOTIDE SEQUENCE</scope>
    <source>
        <strain evidence="1">PCC 7102</strain>
    </source>
</reference>
<organism evidence="1 2">
    <name type="scientific">Dulcicalothrix desertica PCC 7102</name>
    <dbReference type="NCBI Taxonomy" id="232991"/>
    <lineage>
        <taxon>Bacteria</taxon>
        <taxon>Bacillati</taxon>
        <taxon>Cyanobacteriota</taxon>
        <taxon>Cyanophyceae</taxon>
        <taxon>Nostocales</taxon>
        <taxon>Calotrichaceae</taxon>
        <taxon>Dulcicalothrix</taxon>
    </lineage>
</organism>
<dbReference type="EMBL" id="RSCL01000025">
    <property type="protein sequence ID" value="RUT00171.1"/>
    <property type="molecule type" value="Genomic_DNA"/>
</dbReference>